<feature type="domain" description="Glutaredoxin" evidence="3">
    <location>
        <begin position="5"/>
        <end position="60"/>
    </location>
</feature>
<dbReference type="PROSITE" id="PS00195">
    <property type="entry name" value="GLUTAREDOXIN_1"/>
    <property type="match status" value="1"/>
</dbReference>
<keyword evidence="1" id="KW-1015">Disulfide bond</keyword>
<protein>
    <submittedName>
        <fullName evidence="4">Ribonucleotide reductase</fullName>
    </submittedName>
</protein>
<dbReference type="OrthoDB" id="25064at10239"/>
<dbReference type="Gene3D" id="3.40.30.10">
    <property type="entry name" value="Glutaredoxin"/>
    <property type="match status" value="1"/>
</dbReference>
<dbReference type="InterPro" id="IPR011767">
    <property type="entry name" value="GLR_AS"/>
</dbReference>
<keyword evidence="5" id="KW-1185">Reference proteome</keyword>
<keyword evidence="2" id="KW-0676">Redox-active center</keyword>
<proteinExistence type="predicted"/>
<evidence type="ECO:0000256" key="1">
    <source>
        <dbReference type="ARBA" id="ARBA00023157"/>
    </source>
</evidence>
<dbReference type="PRINTS" id="PR00160">
    <property type="entry name" value="GLUTAREDOXIN"/>
</dbReference>
<organism evidence="4 5">
    <name type="scientific">Cyanophage S-RIM50</name>
    <dbReference type="NCBI Taxonomy" id="687803"/>
    <lineage>
        <taxon>Viruses</taxon>
        <taxon>Duplodnaviria</taxon>
        <taxon>Heunggongvirae</taxon>
        <taxon>Uroviricota</taxon>
        <taxon>Caudoviricetes</taxon>
        <taxon>Pantevenvirales</taxon>
        <taxon>Kyanoviridae</taxon>
        <taxon>Neptunevirus</taxon>
        <taxon>Neptunevirus srim50</taxon>
    </lineage>
</organism>
<dbReference type="Pfam" id="PF00462">
    <property type="entry name" value="Glutaredoxin"/>
    <property type="match status" value="1"/>
</dbReference>
<evidence type="ECO:0000259" key="3">
    <source>
        <dbReference type="Pfam" id="PF00462"/>
    </source>
</evidence>
<sequence length="78" mass="8841">MNFQVYTRTGCPYCTQVKQVLSGKNLSFTEKQLNRDFTREQFYAQFGAGSTFPQVIMGGTKLGGCTDTVKYLRENNLI</sequence>
<dbReference type="SUPFAM" id="SSF52833">
    <property type="entry name" value="Thioredoxin-like"/>
    <property type="match status" value="1"/>
</dbReference>
<dbReference type="InterPro" id="IPR002109">
    <property type="entry name" value="Glutaredoxin"/>
</dbReference>
<dbReference type="PROSITE" id="PS51354">
    <property type="entry name" value="GLUTAREDOXIN_2"/>
    <property type="match status" value="1"/>
</dbReference>
<evidence type="ECO:0000313" key="5">
    <source>
        <dbReference type="Proteomes" id="UP000201797"/>
    </source>
</evidence>
<dbReference type="InterPro" id="IPR036249">
    <property type="entry name" value="Thioredoxin-like_sf"/>
</dbReference>
<dbReference type="KEGG" id="vg:29124227"/>
<dbReference type="GeneID" id="29124227"/>
<dbReference type="RefSeq" id="YP_009302302.1">
    <property type="nucleotide sequence ID" value="NC_031242.1"/>
</dbReference>
<gene>
    <name evidence="4" type="ORF">R290704_223</name>
</gene>
<dbReference type="Proteomes" id="UP000201797">
    <property type="component" value="Segment"/>
</dbReference>
<accession>A0A127KLN6</accession>
<dbReference type="EMBL" id="KU594605">
    <property type="protein sequence ID" value="AMO43003.1"/>
    <property type="molecule type" value="Genomic_DNA"/>
</dbReference>
<evidence type="ECO:0000256" key="2">
    <source>
        <dbReference type="ARBA" id="ARBA00023284"/>
    </source>
</evidence>
<reference evidence="4 5" key="1">
    <citation type="submission" date="2016-01" db="EMBL/GenBank/DDBJ databases">
        <title>The genomic content and context of auxiliary metabolic genes in marine cyanophages.</title>
        <authorList>
            <person name="Marston M.F."/>
            <person name="Martiny J.B.H."/>
            <person name="Crummett L.T."/>
        </authorList>
    </citation>
    <scope>NUCLEOTIDE SEQUENCE [LARGE SCALE GENOMIC DNA]</scope>
    <source>
        <strain evidence="4">RW_29_0704</strain>
    </source>
</reference>
<name>A0A127KLN6_9CAUD</name>
<dbReference type="InterPro" id="IPR014025">
    <property type="entry name" value="Glutaredoxin_subgr"/>
</dbReference>
<evidence type="ECO:0000313" key="4">
    <source>
        <dbReference type="EMBL" id="AMO43003.1"/>
    </source>
</evidence>